<dbReference type="RefSeq" id="WP_039716080.1">
    <property type="nucleotide sequence ID" value="NZ_JTJC03000005.1"/>
</dbReference>
<dbReference type="GO" id="GO:0006817">
    <property type="term" value="P:phosphate ion transport"/>
    <property type="evidence" value="ECO:0007669"/>
    <property type="project" value="UniProtKB-KW"/>
</dbReference>
<dbReference type="Gene3D" id="1.20.58.220">
    <property type="entry name" value="Phosphate transport system protein phou homolog 2, domain 2"/>
    <property type="match status" value="1"/>
</dbReference>
<gene>
    <name evidence="9" type="primary">phoU</name>
    <name evidence="9" type="ORF">QH73_0017740</name>
</gene>
<dbReference type="SUPFAM" id="SSF109755">
    <property type="entry name" value="PhoU-like"/>
    <property type="match status" value="1"/>
</dbReference>
<comment type="subunit">
    <text evidence="3 7">Homodimer.</text>
</comment>
<dbReference type="NCBIfam" id="TIGR02135">
    <property type="entry name" value="phoU_full"/>
    <property type="match status" value="1"/>
</dbReference>
<keyword evidence="5 7" id="KW-0963">Cytoplasm</keyword>
<evidence type="ECO:0000256" key="1">
    <source>
        <dbReference type="ARBA" id="ARBA00004496"/>
    </source>
</evidence>
<protein>
    <recommendedName>
        <fullName evidence="7">Phosphate-specific transport system accessory protein PhoU</fullName>
    </recommendedName>
</protein>
<evidence type="ECO:0000256" key="6">
    <source>
        <dbReference type="ARBA" id="ARBA00022592"/>
    </source>
</evidence>
<evidence type="ECO:0000256" key="5">
    <source>
        <dbReference type="ARBA" id="ARBA00022490"/>
    </source>
</evidence>
<feature type="domain" description="PhoU" evidence="8">
    <location>
        <begin position="137"/>
        <end position="220"/>
    </location>
</feature>
<dbReference type="OrthoDB" id="9814256at2"/>
<dbReference type="GO" id="GO:0045936">
    <property type="term" value="P:negative regulation of phosphate metabolic process"/>
    <property type="evidence" value="ECO:0007669"/>
    <property type="project" value="InterPro"/>
</dbReference>
<reference evidence="9 10" key="1">
    <citation type="journal article" date="2015" name="Genome Announc.">
        <title>Draft Genome Sequence of the Terrestrial Cyanobacterium Scytonema millei VB511283, Isolated from Eastern India.</title>
        <authorList>
            <person name="Sen D."/>
            <person name="Chandrababunaidu M.M."/>
            <person name="Singh D."/>
            <person name="Sanghi N."/>
            <person name="Ghorai A."/>
            <person name="Mishra G.P."/>
            <person name="Madduluri M."/>
            <person name="Adhikary S.P."/>
            <person name="Tripathy S."/>
        </authorList>
    </citation>
    <scope>NUCLEOTIDE SEQUENCE [LARGE SCALE GENOMIC DNA]</scope>
    <source>
        <strain evidence="9 10">VB511283</strain>
    </source>
</reference>
<keyword evidence="6 7" id="KW-0592">Phosphate transport</keyword>
<accession>A0A9X5E6Z1</accession>
<comment type="function">
    <text evidence="7">Plays a role in the regulation of phosphate uptake.</text>
</comment>
<dbReference type="PIRSF" id="PIRSF003107">
    <property type="entry name" value="PhoU"/>
    <property type="match status" value="1"/>
</dbReference>
<dbReference type="GO" id="GO:0005737">
    <property type="term" value="C:cytoplasm"/>
    <property type="evidence" value="ECO:0007669"/>
    <property type="project" value="UniProtKB-SubCell"/>
</dbReference>
<evidence type="ECO:0000256" key="7">
    <source>
        <dbReference type="PIRNR" id="PIRNR003107"/>
    </source>
</evidence>
<comment type="caution">
    <text evidence="9">The sequence shown here is derived from an EMBL/GenBank/DDBJ whole genome shotgun (WGS) entry which is preliminary data.</text>
</comment>
<feature type="domain" description="PhoU" evidence="8">
    <location>
        <begin position="33"/>
        <end position="120"/>
    </location>
</feature>
<evidence type="ECO:0000259" key="8">
    <source>
        <dbReference type="Pfam" id="PF01895"/>
    </source>
</evidence>
<dbReference type="InterPro" id="IPR028366">
    <property type="entry name" value="PhoU"/>
</dbReference>
<dbReference type="Pfam" id="PF01895">
    <property type="entry name" value="PhoU"/>
    <property type="match status" value="2"/>
</dbReference>
<keyword evidence="10" id="KW-1185">Reference proteome</keyword>
<comment type="similarity">
    <text evidence="2 7">Belongs to the PhoU family.</text>
</comment>
<dbReference type="EMBL" id="JTJC03000005">
    <property type="protein sequence ID" value="NHC36460.1"/>
    <property type="molecule type" value="Genomic_DNA"/>
</dbReference>
<dbReference type="AlphaFoldDB" id="A0A9X5E6Z1"/>
<dbReference type="PANTHER" id="PTHR42930">
    <property type="entry name" value="PHOSPHATE-SPECIFIC TRANSPORT SYSTEM ACCESSORY PROTEIN PHOU"/>
    <property type="match status" value="1"/>
</dbReference>
<name>A0A9X5E6Z1_9CYAN</name>
<evidence type="ECO:0000256" key="2">
    <source>
        <dbReference type="ARBA" id="ARBA00008107"/>
    </source>
</evidence>
<dbReference type="Proteomes" id="UP000031532">
    <property type="component" value="Unassembled WGS sequence"/>
</dbReference>
<comment type="subcellular location">
    <subcellularLocation>
        <location evidence="1 7">Cytoplasm</location>
    </subcellularLocation>
</comment>
<dbReference type="InterPro" id="IPR026022">
    <property type="entry name" value="PhoU_dom"/>
</dbReference>
<proteinExistence type="inferred from homology"/>
<dbReference type="PANTHER" id="PTHR42930:SF3">
    <property type="entry name" value="PHOSPHATE-SPECIFIC TRANSPORT SYSTEM ACCESSORY PROTEIN PHOU"/>
    <property type="match status" value="1"/>
</dbReference>
<keyword evidence="4 7" id="KW-0813">Transport</keyword>
<organism evidence="9 10">
    <name type="scientific">Scytonema millei VB511283</name>
    <dbReference type="NCBI Taxonomy" id="1245923"/>
    <lineage>
        <taxon>Bacteria</taxon>
        <taxon>Bacillati</taxon>
        <taxon>Cyanobacteriota</taxon>
        <taxon>Cyanophyceae</taxon>
        <taxon>Nostocales</taxon>
        <taxon>Scytonemataceae</taxon>
        <taxon>Scytonema</taxon>
    </lineage>
</organism>
<dbReference type="GO" id="GO:0030643">
    <property type="term" value="P:intracellular phosphate ion homeostasis"/>
    <property type="evidence" value="ECO:0007669"/>
    <property type="project" value="InterPro"/>
</dbReference>
<evidence type="ECO:0000256" key="3">
    <source>
        <dbReference type="ARBA" id="ARBA00011738"/>
    </source>
</evidence>
<evidence type="ECO:0000313" key="9">
    <source>
        <dbReference type="EMBL" id="NHC36460.1"/>
    </source>
</evidence>
<evidence type="ECO:0000313" key="10">
    <source>
        <dbReference type="Proteomes" id="UP000031532"/>
    </source>
</evidence>
<sequence length="229" mass="25965">MSELLNVDAVPFQPHQPSRTHFERRLKRLERDILRMGALVENSFRLSHQALFARNLSAAEELPLLDKQIDQFYRHVEIECAALLTLEAPVAKDLRLLSAFMQLVRDLERIGDYAEDLGEIAIKLFPYPPHKCIPQIEIMSHHAQAMLAASLMALADLDAQAGLAVKQLDDAVDDSYENLYHTLATERDIQGVLEPWLLLALVIRHLERMADHATNVGQRVAYIVTGQRS</sequence>
<dbReference type="InterPro" id="IPR038078">
    <property type="entry name" value="PhoU-like_sf"/>
</dbReference>
<evidence type="ECO:0000256" key="4">
    <source>
        <dbReference type="ARBA" id="ARBA00022448"/>
    </source>
</evidence>
<dbReference type="FunFam" id="1.20.58.220:FF:000004">
    <property type="entry name" value="Phosphate-specific transport system accessory protein PhoU"/>
    <property type="match status" value="1"/>
</dbReference>